<accession>A0A1J5QFL2</accession>
<dbReference type="FunFam" id="3.30.70.270:FF:000001">
    <property type="entry name" value="Diguanylate cyclase domain protein"/>
    <property type="match status" value="1"/>
</dbReference>
<feature type="transmembrane region" description="Helical" evidence="2">
    <location>
        <begin position="184"/>
        <end position="203"/>
    </location>
</feature>
<dbReference type="SMART" id="SM00052">
    <property type="entry name" value="EAL"/>
    <property type="match status" value="1"/>
</dbReference>
<feature type="transmembrane region" description="Helical" evidence="2">
    <location>
        <begin position="90"/>
        <end position="107"/>
    </location>
</feature>
<evidence type="ECO:0000259" key="3">
    <source>
        <dbReference type="PROSITE" id="PS50883"/>
    </source>
</evidence>
<feature type="region of interest" description="Disordered" evidence="1">
    <location>
        <begin position="1"/>
        <end position="58"/>
    </location>
</feature>
<evidence type="ECO:0000256" key="2">
    <source>
        <dbReference type="SAM" id="Phobius"/>
    </source>
</evidence>
<dbReference type="PROSITE" id="PS50883">
    <property type="entry name" value="EAL"/>
    <property type="match status" value="1"/>
</dbReference>
<sequence>MSQIRARSDAAPTLPTRGPVTRRRPPVPVSEPATTDGSPDAADRDRASDDHRDHDPLLRPIGRLAAARPLRRWWPEPAPRDEILDVTRRLFVALALISLPLSLLGPVVTVRGLPLLGALVGGVTLGLSWALGYRRGRALVRMDLVDALALAAIGVASPDPEVILPLVFAALWFRSLYGSGRRVVLRIALYSAAMASIIVLWPMTHREAWPLSLAPLAAILPTMIITGVVGHRLAEAIQQRERATMLDAVHIWLGAELLRTTDATEIRALGWEAIGRICGCVPGLRVMKVRDLGAVLEVEGRSVGLDRLPGSLSPHVLGNLRDGVGAPGTRGHRELDEAAGERCAWVGFAAPTVPHRVGTAWLVFGAPDGVPADAARALDGLSNQIALGYRNSVVHQDLTRQAAHDGLTGLANRTTFTAVLAAALAAEPVEPVAVLFVDLDDFKDVNDVFGHRHGDELLREVATRLDEATRPDDVCARIGGDEFAVVLPGADVTTARAVADRVVSAIARPARVNGQVVQLGISVGIATAAAGVDIEELVHRADVAMYGAKADRTSSVQVFDGARDEGNVARLELERELALAAHAGQLEVHYQPVVTPDGERCTAVEALVRWRHPERGLQYPDTFIPVAERTGAIGSIGTYVLWQACADAARWRALDPSRTLAVHVNVSALQLDDDAFIDEVIRCLRVFSWPPEKLVLEFTETVMISSPAAIERLFAISGHGVTIAIDDFGTGYSSLTTLRALPVQIVKIDKSFVLGATVNREDRAVTEAIITMAHQMGVSTIAEGVETHDHRRLLHELGADGLQGYLFLEPASAGEFGSWLESGPAGR</sequence>
<dbReference type="InterPro" id="IPR029787">
    <property type="entry name" value="Nucleotide_cyclase"/>
</dbReference>
<dbReference type="CDD" id="cd01948">
    <property type="entry name" value="EAL"/>
    <property type="match status" value="1"/>
</dbReference>
<dbReference type="InterPro" id="IPR043128">
    <property type="entry name" value="Rev_trsase/Diguanyl_cyclase"/>
</dbReference>
<dbReference type="CDD" id="cd01949">
    <property type="entry name" value="GGDEF"/>
    <property type="match status" value="1"/>
</dbReference>
<dbReference type="InterPro" id="IPR001633">
    <property type="entry name" value="EAL_dom"/>
</dbReference>
<dbReference type="PROSITE" id="PS50887">
    <property type="entry name" value="GGDEF"/>
    <property type="match status" value="1"/>
</dbReference>
<reference evidence="5" key="1">
    <citation type="submission" date="2016-10" db="EMBL/GenBank/DDBJ databases">
        <title>Sequence of Gallionella enrichment culture.</title>
        <authorList>
            <person name="Poehlein A."/>
            <person name="Muehling M."/>
            <person name="Daniel R."/>
        </authorList>
    </citation>
    <scope>NUCLEOTIDE SEQUENCE</scope>
</reference>
<evidence type="ECO:0000256" key="1">
    <source>
        <dbReference type="SAM" id="MobiDB-lite"/>
    </source>
</evidence>
<dbReference type="SUPFAM" id="SSF55073">
    <property type="entry name" value="Nucleotide cyclase"/>
    <property type="match status" value="1"/>
</dbReference>
<dbReference type="PANTHER" id="PTHR44757:SF2">
    <property type="entry name" value="BIOFILM ARCHITECTURE MAINTENANCE PROTEIN MBAA"/>
    <property type="match status" value="1"/>
</dbReference>
<dbReference type="AlphaFoldDB" id="A0A1J5QFL2"/>
<feature type="transmembrane region" description="Helical" evidence="2">
    <location>
        <begin position="113"/>
        <end position="131"/>
    </location>
</feature>
<keyword evidence="2" id="KW-0472">Membrane</keyword>
<evidence type="ECO:0000259" key="4">
    <source>
        <dbReference type="PROSITE" id="PS50887"/>
    </source>
</evidence>
<dbReference type="InterPro" id="IPR052155">
    <property type="entry name" value="Biofilm_reg_signaling"/>
</dbReference>
<gene>
    <name evidence="5" type="primary">cph2_65</name>
    <name evidence="5" type="ORF">GALL_359800</name>
</gene>
<dbReference type="PANTHER" id="PTHR44757">
    <property type="entry name" value="DIGUANYLATE CYCLASE DGCP"/>
    <property type="match status" value="1"/>
</dbReference>
<protein>
    <submittedName>
        <fullName evidence="5">Phytochrome-like protein cph2</fullName>
    </submittedName>
</protein>
<feature type="domain" description="EAL" evidence="3">
    <location>
        <begin position="570"/>
        <end position="824"/>
    </location>
</feature>
<feature type="domain" description="GGDEF" evidence="4">
    <location>
        <begin position="430"/>
        <end position="561"/>
    </location>
</feature>
<dbReference type="Gene3D" id="3.30.70.270">
    <property type="match status" value="1"/>
</dbReference>
<dbReference type="NCBIfam" id="TIGR00254">
    <property type="entry name" value="GGDEF"/>
    <property type="match status" value="1"/>
</dbReference>
<dbReference type="EMBL" id="MLJW01000827">
    <property type="protein sequence ID" value="OIQ82232.1"/>
    <property type="molecule type" value="Genomic_DNA"/>
</dbReference>
<dbReference type="InterPro" id="IPR035919">
    <property type="entry name" value="EAL_sf"/>
</dbReference>
<keyword evidence="2" id="KW-0812">Transmembrane</keyword>
<feature type="transmembrane region" description="Helical" evidence="2">
    <location>
        <begin position="209"/>
        <end position="230"/>
    </location>
</feature>
<dbReference type="SMART" id="SM00267">
    <property type="entry name" value="GGDEF"/>
    <property type="match status" value="1"/>
</dbReference>
<organism evidence="5">
    <name type="scientific">mine drainage metagenome</name>
    <dbReference type="NCBI Taxonomy" id="410659"/>
    <lineage>
        <taxon>unclassified sequences</taxon>
        <taxon>metagenomes</taxon>
        <taxon>ecological metagenomes</taxon>
    </lineage>
</organism>
<proteinExistence type="predicted"/>
<evidence type="ECO:0000313" key="5">
    <source>
        <dbReference type="EMBL" id="OIQ82232.1"/>
    </source>
</evidence>
<comment type="caution">
    <text evidence="5">The sequence shown here is derived from an EMBL/GenBank/DDBJ whole genome shotgun (WGS) entry which is preliminary data.</text>
</comment>
<keyword evidence="2" id="KW-1133">Transmembrane helix</keyword>
<dbReference type="Pfam" id="PF00563">
    <property type="entry name" value="EAL"/>
    <property type="match status" value="1"/>
</dbReference>
<feature type="compositionally biased region" description="Basic and acidic residues" evidence="1">
    <location>
        <begin position="41"/>
        <end position="57"/>
    </location>
</feature>
<dbReference type="InterPro" id="IPR000160">
    <property type="entry name" value="GGDEF_dom"/>
</dbReference>
<dbReference type="Pfam" id="PF00990">
    <property type="entry name" value="GGDEF"/>
    <property type="match status" value="1"/>
</dbReference>
<dbReference type="SUPFAM" id="SSF141868">
    <property type="entry name" value="EAL domain-like"/>
    <property type="match status" value="1"/>
</dbReference>
<name>A0A1J5QFL2_9ZZZZ</name>
<dbReference type="Gene3D" id="3.20.20.450">
    <property type="entry name" value="EAL domain"/>
    <property type="match status" value="1"/>
</dbReference>